<proteinExistence type="predicted"/>
<name>H2XMN1_CIOIN</name>
<protein>
    <submittedName>
        <fullName evidence="1">Uncharacterized protein</fullName>
    </submittedName>
</protein>
<evidence type="ECO:0000313" key="1">
    <source>
        <dbReference type="Ensembl" id="ENSCINP00000030914.1"/>
    </source>
</evidence>
<accession>H2XMN1</accession>
<keyword evidence="2" id="KW-1185">Reference proteome</keyword>
<organism evidence="1 2">
    <name type="scientific">Ciona intestinalis</name>
    <name type="common">Transparent sea squirt</name>
    <name type="synonym">Ascidia intestinalis</name>
    <dbReference type="NCBI Taxonomy" id="7719"/>
    <lineage>
        <taxon>Eukaryota</taxon>
        <taxon>Metazoa</taxon>
        <taxon>Chordata</taxon>
        <taxon>Tunicata</taxon>
        <taxon>Ascidiacea</taxon>
        <taxon>Phlebobranchia</taxon>
        <taxon>Cionidae</taxon>
        <taxon>Ciona</taxon>
    </lineage>
</organism>
<reference evidence="1" key="3">
    <citation type="submission" date="2025-09" db="UniProtKB">
        <authorList>
            <consortium name="Ensembl"/>
        </authorList>
    </citation>
    <scope>IDENTIFICATION</scope>
</reference>
<evidence type="ECO:0000313" key="2">
    <source>
        <dbReference type="Proteomes" id="UP000008144"/>
    </source>
</evidence>
<dbReference type="InParanoid" id="H2XMN1"/>
<reference evidence="1" key="2">
    <citation type="submission" date="2025-08" db="UniProtKB">
        <authorList>
            <consortium name="Ensembl"/>
        </authorList>
    </citation>
    <scope>IDENTIFICATION</scope>
</reference>
<reference evidence="2" key="1">
    <citation type="journal article" date="2002" name="Science">
        <title>The draft genome of Ciona intestinalis: insights into chordate and vertebrate origins.</title>
        <authorList>
            <person name="Dehal P."/>
            <person name="Satou Y."/>
            <person name="Campbell R.K."/>
            <person name="Chapman J."/>
            <person name="Degnan B."/>
            <person name="De Tomaso A."/>
            <person name="Davidson B."/>
            <person name="Di Gregorio A."/>
            <person name="Gelpke M."/>
            <person name="Goodstein D.M."/>
            <person name="Harafuji N."/>
            <person name="Hastings K.E."/>
            <person name="Ho I."/>
            <person name="Hotta K."/>
            <person name="Huang W."/>
            <person name="Kawashima T."/>
            <person name="Lemaire P."/>
            <person name="Martinez D."/>
            <person name="Meinertzhagen I.A."/>
            <person name="Necula S."/>
            <person name="Nonaka M."/>
            <person name="Putnam N."/>
            <person name="Rash S."/>
            <person name="Saiga H."/>
            <person name="Satake M."/>
            <person name="Terry A."/>
            <person name="Yamada L."/>
            <person name="Wang H.G."/>
            <person name="Awazu S."/>
            <person name="Azumi K."/>
            <person name="Boore J."/>
            <person name="Branno M."/>
            <person name="Chin-Bow S."/>
            <person name="DeSantis R."/>
            <person name="Doyle S."/>
            <person name="Francino P."/>
            <person name="Keys D.N."/>
            <person name="Haga S."/>
            <person name="Hayashi H."/>
            <person name="Hino K."/>
            <person name="Imai K.S."/>
            <person name="Inaba K."/>
            <person name="Kano S."/>
            <person name="Kobayashi K."/>
            <person name="Kobayashi M."/>
            <person name="Lee B.I."/>
            <person name="Makabe K.W."/>
            <person name="Manohar C."/>
            <person name="Matassi G."/>
            <person name="Medina M."/>
            <person name="Mochizuki Y."/>
            <person name="Mount S."/>
            <person name="Morishita T."/>
            <person name="Miura S."/>
            <person name="Nakayama A."/>
            <person name="Nishizaka S."/>
            <person name="Nomoto H."/>
            <person name="Ohta F."/>
            <person name="Oishi K."/>
            <person name="Rigoutsos I."/>
            <person name="Sano M."/>
            <person name="Sasaki A."/>
            <person name="Sasakura Y."/>
            <person name="Shoguchi E."/>
            <person name="Shin-i T."/>
            <person name="Spagnuolo A."/>
            <person name="Stainier D."/>
            <person name="Suzuki M.M."/>
            <person name="Tassy O."/>
            <person name="Takatori N."/>
            <person name="Tokuoka M."/>
            <person name="Yagi K."/>
            <person name="Yoshizaki F."/>
            <person name="Wada S."/>
            <person name="Zhang C."/>
            <person name="Hyatt P.D."/>
            <person name="Larimer F."/>
            <person name="Detter C."/>
            <person name="Doggett N."/>
            <person name="Glavina T."/>
            <person name="Hawkins T."/>
            <person name="Richardson P."/>
            <person name="Lucas S."/>
            <person name="Kohara Y."/>
            <person name="Levine M."/>
            <person name="Satoh N."/>
            <person name="Rokhsar D.S."/>
        </authorList>
    </citation>
    <scope>NUCLEOTIDE SEQUENCE [LARGE SCALE GENOMIC DNA]</scope>
</reference>
<dbReference type="Proteomes" id="UP000008144">
    <property type="component" value="Unassembled WGS sequence"/>
</dbReference>
<dbReference type="AlphaFoldDB" id="H2XMN1"/>
<dbReference type="Ensembl" id="ENSCINT00000036617.1">
    <property type="protein sequence ID" value="ENSCINP00000030914.1"/>
    <property type="gene ID" value="ENSCING00000019416.1"/>
</dbReference>
<dbReference type="HOGENOM" id="CLU_2157471_0_0_1"/>
<sequence length="111" mass="12969">MKKAEYFLIKKYPVIKNYLSMHHGFLTMPQQKPRIQRKDMLYTSTNGLARGFALLLLWSHASLGKTLNVNFSVPVVTDGLYKFSETHYKKSKKNNHLESYIFSVHTFLTLQ</sequence>